<comment type="caution">
    <text evidence="3">The sequence shown here is derived from an EMBL/GenBank/DDBJ whole genome shotgun (WGS) entry which is preliminary data.</text>
</comment>
<name>A0AAD7YYD3_MYTSE</name>
<gene>
    <name evidence="3" type="ORF">PYW07_017298</name>
</gene>
<dbReference type="InterPro" id="IPR008978">
    <property type="entry name" value="HSP20-like_chaperone"/>
</dbReference>
<dbReference type="FunFam" id="2.30.30.140:FF:000018">
    <property type="entry name" value="Serine/threonine-protein kinase 31"/>
    <property type="match status" value="1"/>
</dbReference>
<feature type="chain" id="PRO_5042173301" description="Tudor domain-containing protein" evidence="1">
    <location>
        <begin position="16"/>
        <end position="320"/>
    </location>
</feature>
<dbReference type="GO" id="GO:0005737">
    <property type="term" value="C:cytoplasm"/>
    <property type="evidence" value="ECO:0007669"/>
    <property type="project" value="UniProtKB-ARBA"/>
</dbReference>
<dbReference type="Gene3D" id="2.30.30.140">
    <property type="match status" value="1"/>
</dbReference>
<dbReference type="CDD" id="cd20379">
    <property type="entry name" value="Tudor_dTUD-like"/>
    <property type="match status" value="1"/>
</dbReference>
<dbReference type="Proteomes" id="UP001231518">
    <property type="component" value="Chromosome 9"/>
</dbReference>
<reference evidence="3" key="1">
    <citation type="submission" date="2023-03" db="EMBL/GenBank/DDBJ databases">
        <title>Chromosome-level genomes of two armyworms, Mythimna separata and Mythimna loreyi, provide insights into the biosynthesis and reception of sex pheromones.</title>
        <authorList>
            <person name="Zhao H."/>
        </authorList>
    </citation>
    <scope>NUCLEOTIDE SEQUENCE</scope>
    <source>
        <strain evidence="3">BeijingLab</strain>
        <tissue evidence="3">Pupa</tissue>
    </source>
</reference>
<evidence type="ECO:0000313" key="3">
    <source>
        <dbReference type="EMBL" id="KAJ8730260.1"/>
    </source>
</evidence>
<feature type="signal peptide" evidence="1">
    <location>
        <begin position="1"/>
        <end position="15"/>
    </location>
</feature>
<keyword evidence="1" id="KW-0732">Signal</keyword>
<accession>A0AAD7YYD3</accession>
<dbReference type="PANTHER" id="PTHR22948:SF29">
    <property type="entry name" value="FI02030P-RELATED"/>
    <property type="match status" value="1"/>
</dbReference>
<evidence type="ECO:0000256" key="1">
    <source>
        <dbReference type="SAM" id="SignalP"/>
    </source>
</evidence>
<dbReference type="InterPro" id="IPR002999">
    <property type="entry name" value="Tudor"/>
</dbReference>
<dbReference type="SUPFAM" id="SSF63748">
    <property type="entry name" value="Tudor/PWWP/MBT"/>
    <property type="match status" value="1"/>
</dbReference>
<organism evidence="3 4">
    <name type="scientific">Mythimna separata</name>
    <name type="common">Oriental armyworm</name>
    <name type="synonym">Pseudaletia separata</name>
    <dbReference type="NCBI Taxonomy" id="271217"/>
    <lineage>
        <taxon>Eukaryota</taxon>
        <taxon>Metazoa</taxon>
        <taxon>Ecdysozoa</taxon>
        <taxon>Arthropoda</taxon>
        <taxon>Hexapoda</taxon>
        <taxon>Insecta</taxon>
        <taxon>Pterygota</taxon>
        <taxon>Neoptera</taxon>
        <taxon>Endopterygota</taxon>
        <taxon>Lepidoptera</taxon>
        <taxon>Glossata</taxon>
        <taxon>Ditrysia</taxon>
        <taxon>Noctuoidea</taxon>
        <taxon>Noctuidae</taxon>
        <taxon>Noctuinae</taxon>
        <taxon>Hadenini</taxon>
        <taxon>Mythimna</taxon>
    </lineage>
</organism>
<dbReference type="Pfam" id="PF00567">
    <property type="entry name" value="TUDOR"/>
    <property type="match status" value="1"/>
</dbReference>
<keyword evidence="4" id="KW-1185">Reference proteome</keyword>
<evidence type="ECO:0000313" key="4">
    <source>
        <dbReference type="Proteomes" id="UP001231518"/>
    </source>
</evidence>
<dbReference type="CDD" id="cd00298">
    <property type="entry name" value="ACD_sHsps_p23-like"/>
    <property type="match status" value="1"/>
</dbReference>
<proteinExistence type="predicted"/>
<dbReference type="InterPro" id="IPR035437">
    <property type="entry name" value="SNase_OB-fold_sf"/>
</dbReference>
<dbReference type="InterPro" id="IPR050621">
    <property type="entry name" value="Tudor_domain_containing"/>
</dbReference>
<dbReference type="SUPFAM" id="SSF49764">
    <property type="entry name" value="HSP20-like chaperones"/>
    <property type="match status" value="1"/>
</dbReference>
<sequence length="320" mass="36299">MIALLLCGIIAGACAAPQFNEFPFKTPQRRPSFFNFDNFMSGFMSDFSRGFPTIVPQEGVEGTEYKITISLPDFEEQDIVVKARERLLMIEANHKDLNIYMYNTTLPDTVNLNGNWNFEHGVLKITFPLKDGVKDGEVAAVTEQEPELDTTVRPYFEESLEEIETNITPAPGEYVAALYPPDNNWYRARVLSVTRADQSVEVMYMDYGTVLWVKEDQLRMLEPRQVTLPMQAIRCVLAGVRARSHSSQQWAQAKRALTDMVQDKTLDAHVIARDYDEITVELFDEDGYSIAEQLAANDMVELTDYTIVDDASVTKKIVVP</sequence>
<dbReference type="Gene3D" id="2.60.40.790">
    <property type="match status" value="1"/>
</dbReference>
<dbReference type="Gene3D" id="2.40.50.90">
    <property type="match status" value="1"/>
</dbReference>
<dbReference type="PROSITE" id="PS50304">
    <property type="entry name" value="TUDOR"/>
    <property type="match status" value="1"/>
</dbReference>
<protein>
    <recommendedName>
        <fullName evidence="2">Tudor domain-containing protein</fullName>
    </recommendedName>
</protein>
<dbReference type="PANTHER" id="PTHR22948">
    <property type="entry name" value="TUDOR DOMAIN CONTAINING PROTEIN"/>
    <property type="match status" value="1"/>
</dbReference>
<dbReference type="SMART" id="SM00333">
    <property type="entry name" value="TUDOR"/>
    <property type="match status" value="1"/>
</dbReference>
<dbReference type="EMBL" id="JARGEI010000006">
    <property type="protein sequence ID" value="KAJ8730260.1"/>
    <property type="molecule type" value="Genomic_DNA"/>
</dbReference>
<dbReference type="AlphaFoldDB" id="A0AAD7YYD3"/>
<evidence type="ECO:0000259" key="2">
    <source>
        <dbReference type="PROSITE" id="PS50304"/>
    </source>
</evidence>
<feature type="domain" description="Tudor" evidence="2">
    <location>
        <begin position="168"/>
        <end position="228"/>
    </location>
</feature>